<feature type="compositionally biased region" description="Polar residues" evidence="1">
    <location>
        <begin position="319"/>
        <end position="328"/>
    </location>
</feature>
<sequence length="426" mass="46455">MRQCLDLSRLPKAPGLKSINTRYTTPGYAIPNYIARSNLVDGKHPATQLKIRSFPLFTCSAFSIRAMPKATLCRKDFVPPDPLSLTRTRKKKDQLDISLSFHVMKKTSSKLAVLRRTLRAKMKAAISLVITRGADAVDASSEPSIPANKEDARPMPVGSYPRLTLVANPIPTDHHLVLKDWTYIITPSLEVYRMPLPTLIQSVRKALTQLKQQASRMEVSWESMPAKGPKKGLIQASTPRISGAPPSPPRHSTLTRDAQSPPAIPSCVISEPPVDNSPPLHELPPHVGRSALGRDVRQFARVSPRPRSDEAIDGAANGVQLTPKESPSPTLPLKQLTPRAIPKLFFPSRSRTMEGQETDQGTQDSDSGVSSMHAQPRARRSADELPASAGVGERPASKMSAAARMFTNRPILLPSAGGKARKCEGR</sequence>
<evidence type="ECO:0000256" key="1">
    <source>
        <dbReference type="SAM" id="MobiDB-lite"/>
    </source>
</evidence>
<dbReference type="HOGENOM" id="CLU_644142_0_0_1"/>
<keyword evidence="3" id="KW-1185">Reference proteome</keyword>
<proteinExistence type="predicted"/>
<dbReference type="Proteomes" id="UP000053820">
    <property type="component" value="Unassembled WGS sequence"/>
</dbReference>
<feature type="region of interest" description="Disordered" evidence="1">
    <location>
        <begin position="218"/>
        <end position="426"/>
    </location>
</feature>
<dbReference type="EMBL" id="KN839845">
    <property type="protein sequence ID" value="KIJ64737.1"/>
    <property type="molecule type" value="Genomic_DNA"/>
</dbReference>
<protein>
    <submittedName>
        <fullName evidence="2">Uncharacterized protein</fullName>
    </submittedName>
</protein>
<evidence type="ECO:0000313" key="2">
    <source>
        <dbReference type="EMBL" id="KIJ64737.1"/>
    </source>
</evidence>
<dbReference type="AlphaFoldDB" id="A0A0C9WG35"/>
<name>A0A0C9WG35_9AGAM</name>
<dbReference type="OrthoDB" id="3265918at2759"/>
<gene>
    <name evidence="2" type="ORF">HYDPIDRAFT_111329</name>
</gene>
<organism evidence="2 3">
    <name type="scientific">Hydnomerulius pinastri MD-312</name>
    <dbReference type="NCBI Taxonomy" id="994086"/>
    <lineage>
        <taxon>Eukaryota</taxon>
        <taxon>Fungi</taxon>
        <taxon>Dikarya</taxon>
        <taxon>Basidiomycota</taxon>
        <taxon>Agaricomycotina</taxon>
        <taxon>Agaricomycetes</taxon>
        <taxon>Agaricomycetidae</taxon>
        <taxon>Boletales</taxon>
        <taxon>Boletales incertae sedis</taxon>
        <taxon>Leucogyrophana</taxon>
    </lineage>
</organism>
<evidence type="ECO:0000313" key="3">
    <source>
        <dbReference type="Proteomes" id="UP000053820"/>
    </source>
</evidence>
<reference evidence="2 3" key="1">
    <citation type="submission" date="2014-04" db="EMBL/GenBank/DDBJ databases">
        <title>Evolutionary Origins and Diversification of the Mycorrhizal Mutualists.</title>
        <authorList>
            <consortium name="DOE Joint Genome Institute"/>
            <consortium name="Mycorrhizal Genomics Consortium"/>
            <person name="Kohler A."/>
            <person name="Kuo A."/>
            <person name="Nagy L.G."/>
            <person name="Floudas D."/>
            <person name="Copeland A."/>
            <person name="Barry K.W."/>
            <person name="Cichocki N."/>
            <person name="Veneault-Fourrey C."/>
            <person name="LaButti K."/>
            <person name="Lindquist E.A."/>
            <person name="Lipzen A."/>
            <person name="Lundell T."/>
            <person name="Morin E."/>
            <person name="Murat C."/>
            <person name="Riley R."/>
            <person name="Ohm R."/>
            <person name="Sun H."/>
            <person name="Tunlid A."/>
            <person name="Henrissat B."/>
            <person name="Grigoriev I.V."/>
            <person name="Hibbett D.S."/>
            <person name="Martin F."/>
        </authorList>
    </citation>
    <scope>NUCLEOTIDE SEQUENCE [LARGE SCALE GENOMIC DNA]</scope>
    <source>
        <strain evidence="2 3">MD-312</strain>
    </source>
</reference>
<feature type="compositionally biased region" description="Polar residues" evidence="1">
    <location>
        <begin position="349"/>
        <end position="373"/>
    </location>
</feature>
<accession>A0A0C9WG35</accession>